<dbReference type="EMBL" id="MN956836">
    <property type="protein sequence ID" value="QTX15046.1"/>
    <property type="molecule type" value="Genomic_DNA"/>
</dbReference>
<dbReference type="GO" id="GO:0016740">
    <property type="term" value="F:transferase activity"/>
    <property type="evidence" value="ECO:0007669"/>
    <property type="project" value="UniProtKB-KW"/>
</dbReference>
<evidence type="ECO:0000313" key="1">
    <source>
        <dbReference type="EMBL" id="QTX15046.1"/>
    </source>
</evidence>
<dbReference type="AlphaFoldDB" id="A0A8B0SUY7"/>
<reference evidence="1" key="1">
    <citation type="submission" date="2020-01" db="EMBL/GenBank/DDBJ databases">
        <authorList>
            <person name="Qin S."/>
        </authorList>
    </citation>
    <scope>NUCLEOTIDE SEQUENCE</scope>
    <source>
        <strain evidence="1">CVir17-16-YZ6g</strain>
        <plasmid evidence="1">p17-15-vir-like</plasmid>
    </source>
</reference>
<keyword evidence="1" id="KW-0614">Plasmid</keyword>
<proteinExistence type="predicted"/>
<keyword evidence="1" id="KW-0808">Transferase</keyword>
<name>A0A8B0SUY7_KLEPN</name>
<organism evidence="1">
    <name type="scientific">Klebsiella pneumoniae</name>
    <dbReference type="NCBI Taxonomy" id="573"/>
    <lineage>
        <taxon>Bacteria</taxon>
        <taxon>Pseudomonadati</taxon>
        <taxon>Pseudomonadota</taxon>
        <taxon>Gammaproteobacteria</taxon>
        <taxon>Enterobacterales</taxon>
        <taxon>Enterobacteriaceae</taxon>
        <taxon>Klebsiella/Raoultella group</taxon>
        <taxon>Klebsiella</taxon>
        <taxon>Klebsiella pneumoniae complex</taxon>
    </lineage>
</organism>
<geneLocation type="plasmid" evidence="1">
    <name>p17-15-vir-like</name>
</geneLocation>
<protein>
    <submittedName>
        <fullName evidence="1">Macrolide 2'-phosphotransferase</fullName>
    </submittedName>
</protein>
<sequence length="43" mass="5161">MDKDSPKYITSLAKKPYLKSIVFLKKKFGKNDLKNYETFRFKT</sequence>
<accession>A0A8B0SUY7</accession>